<keyword evidence="12" id="KW-1185">Reference proteome</keyword>
<feature type="region of interest" description="Disordered" evidence="9">
    <location>
        <begin position="333"/>
        <end position="373"/>
    </location>
</feature>
<feature type="region of interest" description="Disordered" evidence="9">
    <location>
        <begin position="57"/>
        <end position="86"/>
    </location>
</feature>
<feature type="compositionally biased region" description="Polar residues" evidence="9">
    <location>
        <begin position="74"/>
        <end position="83"/>
    </location>
</feature>
<evidence type="ECO:0000313" key="11">
    <source>
        <dbReference type="EMBL" id="KAG7162241.1"/>
    </source>
</evidence>
<feature type="compositionally biased region" description="Polar residues" evidence="9">
    <location>
        <begin position="192"/>
        <end position="219"/>
    </location>
</feature>
<dbReference type="Gene3D" id="3.30.160.60">
    <property type="entry name" value="Classic Zinc Finger"/>
    <property type="match status" value="3"/>
</dbReference>
<evidence type="ECO:0000256" key="7">
    <source>
        <dbReference type="ARBA" id="ARBA00023242"/>
    </source>
</evidence>
<feature type="compositionally biased region" description="Basic and acidic residues" evidence="9">
    <location>
        <begin position="576"/>
        <end position="589"/>
    </location>
</feature>
<feature type="compositionally biased region" description="Polar residues" evidence="9">
    <location>
        <begin position="591"/>
        <end position="606"/>
    </location>
</feature>
<evidence type="ECO:0000313" key="12">
    <source>
        <dbReference type="Proteomes" id="UP000747542"/>
    </source>
</evidence>
<dbReference type="SMART" id="SM00355">
    <property type="entry name" value="ZnF_C2H2"/>
    <property type="match status" value="3"/>
</dbReference>
<keyword evidence="2" id="KW-0479">Metal-binding</keyword>
<comment type="caution">
    <text evidence="11">The sequence shown here is derived from an EMBL/GenBank/DDBJ whole genome shotgun (WGS) entry which is preliminary data.</text>
</comment>
<dbReference type="PROSITE" id="PS00028">
    <property type="entry name" value="ZINC_FINGER_C2H2_1"/>
    <property type="match status" value="3"/>
</dbReference>
<dbReference type="InterPro" id="IPR036236">
    <property type="entry name" value="Znf_C2H2_sf"/>
</dbReference>
<evidence type="ECO:0000256" key="6">
    <source>
        <dbReference type="ARBA" id="ARBA00023125"/>
    </source>
</evidence>
<feature type="region of interest" description="Disordered" evidence="9">
    <location>
        <begin position="163"/>
        <end position="219"/>
    </location>
</feature>
<evidence type="ECO:0000256" key="9">
    <source>
        <dbReference type="SAM" id="MobiDB-lite"/>
    </source>
</evidence>
<dbReference type="GO" id="GO:0000978">
    <property type="term" value="F:RNA polymerase II cis-regulatory region sequence-specific DNA binding"/>
    <property type="evidence" value="ECO:0007669"/>
    <property type="project" value="TreeGrafter"/>
</dbReference>
<dbReference type="FunFam" id="3.30.160.60:FF:002343">
    <property type="entry name" value="Zinc finger protein 33A"/>
    <property type="match status" value="1"/>
</dbReference>
<evidence type="ECO:0000256" key="5">
    <source>
        <dbReference type="ARBA" id="ARBA00022833"/>
    </source>
</evidence>
<evidence type="ECO:0000256" key="1">
    <source>
        <dbReference type="ARBA" id="ARBA00004123"/>
    </source>
</evidence>
<keyword evidence="6" id="KW-0238">DNA-binding</keyword>
<accession>A0A8J5JQH3</accession>
<proteinExistence type="predicted"/>
<dbReference type="EMBL" id="JAHLQT010028009">
    <property type="protein sequence ID" value="KAG7162241.1"/>
    <property type="molecule type" value="Genomic_DNA"/>
</dbReference>
<evidence type="ECO:0000256" key="2">
    <source>
        <dbReference type="ARBA" id="ARBA00022723"/>
    </source>
</evidence>
<evidence type="ECO:0000256" key="4">
    <source>
        <dbReference type="ARBA" id="ARBA00022771"/>
    </source>
</evidence>
<dbReference type="GO" id="GO:0008270">
    <property type="term" value="F:zinc ion binding"/>
    <property type="evidence" value="ECO:0007669"/>
    <property type="project" value="UniProtKB-KW"/>
</dbReference>
<name>A0A8J5JQH3_HOMAM</name>
<dbReference type="GO" id="GO:0003700">
    <property type="term" value="F:DNA-binding transcription factor activity"/>
    <property type="evidence" value="ECO:0007669"/>
    <property type="project" value="TreeGrafter"/>
</dbReference>
<dbReference type="Pfam" id="PF00096">
    <property type="entry name" value="zf-C2H2"/>
    <property type="match status" value="3"/>
</dbReference>
<feature type="domain" description="C2H2-type" evidence="10">
    <location>
        <begin position="437"/>
        <end position="464"/>
    </location>
</feature>
<keyword evidence="5" id="KW-0862">Zinc</keyword>
<feature type="domain" description="C2H2-type" evidence="10">
    <location>
        <begin position="409"/>
        <end position="436"/>
    </location>
</feature>
<comment type="subcellular location">
    <subcellularLocation>
        <location evidence="1">Nucleus</location>
    </subcellularLocation>
</comment>
<dbReference type="InterPro" id="IPR013087">
    <property type="entry name" value="Znf_C2H2_type"/>
</dbReference>
<feature type="domain" description="C2H2-type" evidence="10">
    <location>
        <begin position="464"/>
        <end position="491"/>
    </location>
</feature>
<dbReference type="InterPro" id="IPR050589">
    <property type="entry name" value="Ikaros_C2H2-ZF"/>
</dbReference>
<feature type="region of interest" description="Disordered" evidence="9">
    <location>
        <begin position="484"/>
        <end position="534"/>
    </location>
</feature>
<gene>
    <name evidence="11" type="primary">Znf254-L1</name>
    <name evidence="11" type="ORF">Hamer_G022330</name>
</gene>
<dbReference type="Proteomes" id="UP000747542">
    <property type="component" value="Unassembled WGS sequence"/>
</dbReference>
<evidence type="ECO:0000256" key="8">
    <source>
        <dbReference type="PROSITE-ProRule" id="PRU00042"/>
    </source>
</evidence>
<dbReference type="AlphaFoldDB" id="A0A8J5JQH3"/>
<dbReference type="SUPFAM" id="SSF57667">
    <property type="entry name" value="beta-beta-alpha zinc fingers"/>
    <property type="match status" value="2"/>
</dbReference>
<feature type="region of interest" description="Disordered" evidence="9">
    <location>
        <begin position="546"/>
        <end position="612"/>
    </location>
</feature>
<dbReference type="PANTHER" id="PTHR24404:SF114">
    <property type="entry name" value="KLUMPFUSS, ISOFORM B-RELATED"/>
    <property type="match status" value="1"/>
</dbReference>
<evidence type="ECO:0000259" key="10">
    <source>
        <dbReference type="PROSITE" id="PS50157"/>
    </source>
</evidence>
<feature type="compositionally biased region" description="Basic and acidic residues" evidence="9">
    <location>
        <begin position="496"/>
        <end position="518"/>
    </location>
</feature>
<sequence length="612" mass="69593">MNCSILATVQHSINTQHAAEDLRSIPTDSRNLADVRHHPVDMRPISAEQRYLGDLRSLSSHPRSSSSDLRHITDYSSQPTDLRTQPIDARLFSDVRQLAGDTRPPLSEARHMGDPRHISSEERILADVSRLQEDPRHMMNRTTDDYRYPGDLRTYDTRPATITHPIEEPQLPSGDPRPPINDTRSIEETKSTYDTSRMSTNENRIPSHQFDTSNLLKSSGTQHYYDNRVSIGASKPTTNGEDLSTRHSIQDHRHLLPDPRLSLGNNAHPVSDMRQNMNEVKAQLNSSGQNTEQVNQGNLRYPTVSSPNTSLGLLSHALGQHLKQKDDVITNLGQKEPLNMDNKNYQQPDTENKDNTEKETNGQEEYKDIDEKSVTCQEIDDDDFDSEASSTDYPDPYIEFTDVAHGVFNNCTECDATFAASDGLSRHTRTHTGERPYSCEECGMSFAYKSTFLRHKLMHSEGEYKCEDCGAAFKDPVRLDKHVKKHNDPNYVPYSDEGKPKPHKLIEDDERVYVKEEPQDQSNKNEEEEDAPYISINPMVEIKLEGEEDQQQLQETEMRLREPDEDPLMGIEEDDLIRNVDEDNNKENLQEEPNNAGVRSQITSGVIDSVVE</sequence>
<feature type="compositionally biased region" description="Low complexity" evidence="9">
    <location>
        <begin position="57"/>
        <end position="67"/>
    </location>
</feature>
<dbReference type="PROSITE" id="PS50157">
    <property type="entry name" value="ZINC_FINGER_C2H2_2"/>
    <property type="match status" value="3"/>
</dbReference>
<feature type="compositionally biased region" description="Acidic residues" evidence="9">
    <location>
        <begin position="563"/>
        <end position="575"/>
    </location>
</feature>
<organism evidence="11 12">
    <name type="scientific">Homarus americanus</name>
    <name type="common">American lobster</name>
    <dbReference type="NCBI Taxonomy" id="6706"/>
    <lineage>
        <taxon>Eukaryota</taxon>
        <taxon>Metazoa</taxon>
        <taxon>Ecdysozoa</taxon>
        <taxon>Arthropoda</taxon>
        <taxon>Crustacea</taxon>
        <taxon>Multicrustacea</taxon>
        <taxon>Malacostraca</taxon>
        <taxon>Eumalacostraca</taxon>
        <taxon>Eucarida</taxon>
        <taxon>Decapoda</taxon>
        <taxon>Pleocyemata</taxon>
        <taxon>Astacidea</taxon>
        <taxon>Nephropoidea</taxon>
        <taxon>Nephropidae</taxon>
        <taxon>Homarus</taxon>
    </lineage>
</organism>
<dbReference type="GO" id="GO:0006357">
    <property type="term" value="P:regulation of transcription by RNA polymerase II"/>
    <property type="evidence" value="ECO:0007669"/>
    <property type="project" value="TreeGrafter"/>
</dbReference>
<dbReference type="GO" id="GO:0005634">
    <property type="term" value="C:nucleus"/>
    <property type="evidence" value="ECO:0007669"/>
    <property type="project" value="UniProtKB-SubCell"/>
</dbReference>
<feature type="compositionally biased region" description="Basic and acidic residues" evidence="9">
    <location>
        <begin position="350"/>
        <end position="373"/>
    </location>
</feature>
<dbReference type="PANTHER" id="PTHR24404">
    <property type="entry name" value="ZINC FINGER PROTEIN"/>
    <property type="match status" value="1"/>
</dbReference>
<evidence type="ECO:0000256" key="3">
    <source>
        <dbReference type="ARBA" id="ARBA00022737"/>
    </source>
</evidence>
<protein>
    <submittedName>
        <fullName evidence="11">Zinc finger protein 254-like 1</fullName>
    </submittedName>
</protein>
<reference evidence="11" key="1">
    <citation type="journal article" date="2021" name="Sci. Adv.">
        <title>The American lobster genome reveals insights on longevity, neural, and immune adaptations.</title>
        <authorList>
            <person name="Polinski J.M."/>
            <person name="Zimin A.V."/>
            <person name="Clark K.F."/>
            <person name="Kohn A.B."/>
            <person name="Sadowski N."/>
            <person name="Timp W."/>
            <person name="Ptitsyn A."/>
            <person name="Khanna P."/>
            <person name="Romanova D.Y."/>
            <person name="Williams P."/>
            <person name="Greenwood S.J."/>
            <person name="Moroz L.L."/>
            <person name="Walt D.R."/>
            <person name="Bodnar A.G."/>
        </authorList>
    </citation>
    <scope>NUCLEOTIDE SEQUENCE</scope>
    <source>
        <strain evidence="11">GMGI-L3</strain>
    </source>
</reference>
<keyword evidence="7" id="KW-0539">Nucleus</keyword>
<keyword evidence="3" id="KW-0677">Repeat</keyword>
<keyword evidence="4 8" id="KW-0863">Zinc-finger</keyword>